<evidence type="ECO:0000256" key="1">
    <source>
        <dbReference type="SAM" id="Coils"/>
    </source>
</evidence>
<keyword evidence="2" id="KW-0812">Transmembrane</keyword>
<evidence type="ECO:0008006" key="5">
    <source>
        <dbReference type="Google" id="ProtNLM"/>
    </source>
</evidence>
<keyword evidence="1" id="KW-0175">Coiled coil</keyword>
<proteinExistence type="predicted"/>
<evidence type="ECO:0000313" key="4">
    <source>
        <dbReference type="Proteomes" id="UP001299265"/>
    </source>
</evidence>
<gene>
    <name evidence="3" type="ORF">LQE92_12760</name>
</gene>
<feature type="coiled-coil region" evidence="1">
    <location>
        <begin position="73"/>
        <end position="119"/>
    </location>
</feature>
<evidence type="ECO:0000256" key="2">
    <source>
        <dbReference type="SAM" id="Phobius"/>
    </source>
</evidence>
<protein>
    <recommendedName>
        <fullName evidence="5">ATPase involved in DNA repair</fullName>
    </recommendedName>
</protein>
<name>A0AAP2RKB0_9FIRM</name>
<dbReference type="RefSeq" id="WP_231063338.1">
    <property type="nucleotide sequence ID" value="NZ_JAJNOR010000009.1"/>
</dbReference>
<accession>A0AAP2RKB0</accession>
<feature type="transmembrane region" description="Helical" evidence="2">
    <location>
        <begin position="147"/>
        <end position="169"/>
    </location>
</feature>
<comment type="caution">
    <text evidence="3">The sequence shown here is derived from an EMBL/GenBank/DDBJ whole genome shotgun (WGS) entry which is preliminary data.</text>
</comment>
<dbReference type="AlphaFoldDB" id="A0AAP2RKB0"/>
<feature type="coiled-coil region" evidence="1">
    <location>
        <begin position="242"/>
        <end position="306"/>
    </location>
</feature>
<feature type="transmembrane region" description="Helical" evidence="2">
    <location>
        <begin position="175"/>
        <end position="195"/>
    </location>
</feature>
<dbReference type="EMBL" id="JAJNOR010000009">
    <property type="protein sequence ID" value="MCD2493486.1"/>
    <property type="molecule type" value="Genomic_DNA"/>
</dbReference>
<keyword evidence="2" id="KW-1133">Transmembrane helix</keyword>
<keyword evidence="4" id="KW-1185">Reference proteome</keyword>
<reference evidence="3 4" key="1">
    <citation type="submission" date="2021-11" db="EMBL/GenBank/DDBJ databases">
        <title>Lacrimispora sp. nov. NSJ-141 isolated from human feces.</title>
        <authorList>
            <person name="Abdugheni R."/>
        </authorList>
    </citation>
    <scope>NUCLEOTIDE SEQUENCE [LARGE SCALE GENOMIC DNA]</scope>
    <source>
        <strain evidence="3 4">NSJ-141</strain>
    </source>
</reference>
<keyword evidence="2" id="KW-0472">Membrane</keyword>
<evidence type="ECO:0000313" key="3">
    <source>
        <dbReference type="EMBL" id="MCD2493486.1"/>
    </source>
</evidence>
<dbReference type="Proteomes" id="UP001299265">
    <property type="component" value="Unassembled WGS sequence"/>
</dbReference>
<organism evidence="3 4">
    <name type="scientific">Lientehia hominis</name>
    <dbReference type="NCBI Taxonomy" id="2897778"/>
    <lineage>
        <taxon>Bacteria</taxon>
        <taxon>Bacillati</taxon>
        <taxon>Bacillota</taxon>
        <taxon>Clostridia</taxon>
        <taxon>Lachnospirales</taxon>
        <taxon>Lachnospiraceae</taxon>
        <taxon>Lientehia</taxon>
    </lineage>
</organism>
<sequence length="362" mass="41799">MAREIQDNVGFLQEAKAALAELEAEKAKSSRLQSEEKRLTRSLATEKKAVEEEIESTVSKRKEEITLSYDREISKTQDKLKKARGNRERAKDQGVKARIDNETAQLREENRQLKLQNATTFHQNRIPSFCNTKFYYSLYFTKGFSEVLILLLTFVIGFLVLPCGIYWAVPGHQPWLLIVIYIVVIVVLCGTYIALNNRTKVNHLEIMKDARKNRDMIDANKRKIRVIVKAIEKDKNDSVYNLGKYDREISGIENELADIAKRKQEALGIFENDTKQELEQEILENNREKLETMARQLQQVNAANKEMSSSVQQKTIEFTDEYGPYIGQEFMHQDKLDKLIDILNQGLASSITEAQQIYKNVK</sequence>